<keyword evidence="3 5" id="KW-0698">rRNA processing</keyword>
<dbReference type="GO" id="GO:0042274">
    <property type="term" value="P:ribosomal small subunit biogenesis"/>
    <property type="evidence" value="ECO:0007669"/>
    <property type="project" value="UniProtKB-UniRule"/>
</dbReference>
<evidence type="ECO:0000256" key="4">
    <source>
        <dbReference type="ARBA" id="ARBA00023186"/>
    </source>
</evidence>
<dbReference type="InterPro" id="IPR011961">
    <property type="entry name" value="RimM"/>
</dbReference>
<evidence type="ECO:0000313" key="9">
    <source>
        <dbReference type="Proteomes" id="UP000289758"/>
    </source>
</evidence>
<proteinExistence type="inferred from homology"/>
<dbReference type="PANTHER" id="PTHR33692:SF1">
    <property type="entry name" value="RIBOSOME MATURATION FACTOR RIMM"/>
    <property type="match status" value="1"/>
</dbReference>
<evidence type="ECO:0000259" key="6">
    <source>
        <dbReference type="Pfam" id="PF01782"/>
    </source>
</evidence>
<name>A0A4Q1AS73_9BACT</name>
<comment type="function">
    <text evidence="5">An accessory protein needed during the final step in the assembly of 30S ribosomal subunit, possibly for assembly of the head region. Essential for efficient processing of 16S rRNA. May be needed both before and after RbfA during the maturation of 16S rRNA. It has affinity for free ribosomal 30S subunits but not for 70S ribosomes.</text>
</comment>
<comment type="subunit">
    <text evidence="5">Binds ribosomal protein uS19.</text>
</comment>
<dbReference type="SUPFAM" id="SSF50447">
    <property type="entry name" value="Translation proteins"/>
    <property type="match status" value="1"/>
</dbReference>
<feature type="domain" description="Ribosome maturation factor RimM PRC barrel" evidence="7">
    <location>
        <begin position="97"/>
        <end position="167"/>
    </location>
</feature>
<dbReference type="EMBL" id="PDKK01000003">
    <property type="protein sequence ID" value="RXK06934.1"/>
    <property type="molecule type" value="Genomic_DNA"/>
</dbReference>
<keyword evidence="4 5" id="KW-0143">Chaperone</keyword>
<comment type="domain">
    <text evidence="5">The PRC barrel domain binds ribosomal protein uS19.</text>
</comment>
<dbReference type="GO" id="GO:0005737">
    <property type="term" value="C:cytoplasm"/>
    <property type="evidence" value="ECO:0007669"/>
    <property type="project" value="UniProtKB-SubCell"/>
</dbReference>
<dbReference type="InterPro" id="IPR011033">
    <property type="entry name" value="PRC_barrel-like_sf"/>
</dbReference>
<evidence type="ECO:0000256" key="3">
    <source>
        <dbReference type="ARBA" id="ARBA00022552"/>
    </source>
</evidence>
<dbReference type="Pfam" id="PF24986">
    <property type="entry name" value="PRC_RimM"/>
    <property type="match status" value="1"/>
</dbReference>
<dbReference type="NCBIfam" id="TIGR02273">
    <property type="entry name" value="16S_RimM"/>
    <property type="match status" value="1"/>
</dbReference>
<evidence type="ECO:0000256" key="2">
    <source>
        <dbReference type="ARBA" id="ARBA00022517"/>
    </source>
</evidence>
<protein>
    <recommendedName>
        <fullName evidence="5">Ribosome maturation factor RimM</fullName>
    </recommendedName>
</protein>
<dbReference type="PANTHER" id="PTHR33692">
    <property type="entry name" value="RIBOSOME MATURATION FACTOR RIMM"/>
    <property type="match status" value="1"/>
</dbReference>
<gene>
    <name evidence="5 8" type="primary">rimM</name>
    <name evidence="8" type="ORF">CRV07_05765</name>
</gene>
<evidence type="ECO:0000256" key="1">
    <source>
        <dbReference type="ARBA" id="ARBA00022490"/>
    </source>
</evidence>
<sequence length="177" mass="20895">MKNRVYVGKLGKAVGLKGHLRLFIDSDFPEQFKKGAIFSTNKKLTLKVEEYIPSRELIKFENYDDLETSKKLTNQELYVSQEDSKNNCNLEKNEYFWFDIIDCKIIEDEKVLGYVKDIHRYPLDDYLEVVTETKLVDELKLPKTFLIPYKRDTYILSVDIDKKIIETKDCYAILENS</sequence>
<dbReference type="Gene3D" id="2.40.30.60">
    <property type="entry name" value="RimM"/>
    <property type="match status" value="1"/>
</dbReference>
<dbReference type="Gene3D" id="2.30.30.240">
    <property type="entry name" value="PRC-barrel domain"/>
    <property type="match status" value="1"/>
</dbReference>
<dbReference type="AlphaFoldDB" id="A0A4Q1AS73"/>
<evidence type="ECO:0000313" key="8">
    <source>
        <dbReference type="EMBL" id="RXK06934.1"/>
    </source>
</evidence>
<keyword evidence="2 5" id="KW-0690">Ribosome biogenesis</keyword>
<evidence type="ECO:0000259" key="7">
    <source>
        <dbReference type="Pfam" id="PF24986"/>
    </source>
</evidence>
<organism evidence="8 9">
    <name type="scientific">Halarcobacter ebronensis</name>
    <dbReference type="NCBI Taxonomy" id="1462615"/>
    <lineage>
        <taxon>Bacteria</taxon>
        <taxon>Pseudomonadati</taxon>
        <taxon>Campylobacterota</taxon>
        <taxon>Epsilonproteobacteria</taxon>
        <taxon>Campylobacterales</taxon>
        <taxon>Arcobacteraceae</taxon>
        <taxon>Halarcobacter</taxon>
    </lineage>
</organism>
<comment type="subcellular location">
    <subcellularLocation>
        <location evidence="5">Cytoplasm</location>
    </subcellularLocation>
</comment>
<dbReference type="RefSeq" id="WP_129086814.1">
    <property type="nucleotide sequence ID" value="NZ_CP053836.1"/>
</dbReference>
<dbReference type="GO" id="GO:0005840">
    <property type="term" value="C:ribosome"/>
    <property type="evidence" value="ECO:0007669"/>
    <property type="project" value="InterPro"/>
</dbReference>
<dbReference type="InterPro" id="IPR056792">
    <property type="entry name" value="PRC_RimM"/>
</dbReference>
<comment type="similarity">
    <text evidence="5">Belongs to the RimM family.</text>
</comment>
<dbReference type="HAMAP" id="MF_00014">
    <property type="entry name" value="Ribosome_mat_RimM"/>
    <property type="match status" value="1"/>
</dbReference>
<keyword evidence="1 5" id="KW-0963">Cytoplasm</keyword>
<dbReference type="OrthoDB" id="9810331at2"/>
<evidence type="ECO:0000256" key="5">
    <source>
        <dbReference type="HAMAP-Rule" id="MF_00014"/>
    </source>
</evidence>
<dbReference type="GO" id="GO:0006364">
    <property type="term" value="P:rRNA processing"/>
    <property type="evidence" value="ECO:0007669"/>
    <property type="project" value="UniProtKB-UniRule"/>
</dbReference>
<dbReference type="InterPro" id="IPR009000">
    <property type="entry name" value="Transl_B-barrel_sf"/>
</dbReference>
<dbReference type="InterPro" id="IPR002676">
    <property type="entry name" value="RimM_N"/>
</dbReference>
<dbReference type="GO" id="GO:0043022">
    <property type="term" value="F:ribosome binding"/>
    <property type="evidence" value="ECO:0007669"/>
    <property type="project" value="InterPro"/>
</dbReference>
<keyword evidence="9" id="KW-1185">Reference proteome</keyword>
<dbReference type="Proteomes" id="UP000289758">
    <property type="component" value="Unassembled WGS sequence"/>
</dbReference>
<dbReference type="InterPro" id="IPR036976">
    <property type="entry name" value="RimM_N_sf"/>
</dbReference>
<feature type="domain" description="RimM N-terminal" evidence="6">
    <location>
        <begin position="7"/>
        <end position="82"/>
    </location>
</feature>
<reference evidence="8 9" key="1">
    <citation type="submission" date="2017-10" db="EMBL/GenBank/DDBJ databases">
        <title>Genomics of the genus Arcobacter.</title>
        <authorList>
            <person name="Perez-Cataluna A."/>
            <person name="Figueras M.J."/>
        </authorList>
    </citation>
    <scope>NUCLEOTIDE SEQUENCE [LARGE SCALE GENOMIC DNA]</scope>
    <source>
        <strain evidence="8 9">CECT 8441</strain>
    </source>
</reference>
<dbReference type="SUPFAM" id="SSF50346">
    <property type="entry name" value="PRC-barrel domain"/>
    <property type="match status" value="1"/>
</dbReference>
<comment type="caution">
    <text evidence="8">The sequence shown here is derived from an EMBL/GenBank/DDBJ whole genome shotgun (WGS) entry which is preliminary data.</text>
</comment>
<accession>A0A4Q1AS73</accession>
<dbReference type="Pfam" id="PF01782">
    <property type="entry name" value="RimM"/>
    <property type="match status" value="1"/>
</dbReference>